<protein>
    <recommendedName>
        <fullName evidence="6">Calcineurin-like phosphoesterase domain-containing protein</fullName>
    </recommendedName>
</protein>
<keyword evidence="4 5" id="KW-0472">Membrane</keyword>
<feature type="transmembrane region" description="Helical" evidence="5">
    <location>
        <begin position="6"/>
        <end position="25"/>
    </location>
</feature>
<evidence type="ECO:0000259" key="6">
    <source>
        <dbReference type="Pfam" id="PF00149"/>
    </source>
</evidence>
<dbReference type="GO" id="GO:0016787">
    <property type="term" value="F:hydrolase activity"/>
    <property type="evidence" value="ECO:0007669"/>
    <property type="project" value="InterPro"/>
</dbReference>
<accession>A0A9W8AT28</accession>
<evidence type="ECO:0000313" key="7">
    <source>
        <dbReference type="EMBL" id="KAJ1968554.1"/>
    </source>
</evidence>
<keyword evidence="2 5" id="KW-0812">Transmembrane</keyword>
<dbReference type="Gene3D" id="3.60.21.10">
    <property type="match status" value="1"/>
</dbReference>
<dbReference type="PANTHER" id="PTHR13315:SF1">
    <property type="entry name" value="PROTEIN TED1"/>
    <property type="match status" value="1"/>
</dbReference>
<keyword evidence="8" id="KW-1185">Reference proteome</keyword>
<dbReference type="Proteomes" id="UP001150925">
    <property type="component" value="Unassembled WGS sequence"/>
</dbReference>
<evidence type="ECO:0000256" key="3">
    <source>
        <dbReference type="ARBA" id="ARBA00022989"/>
    </source>
</evidence>
<dbReference type="SUPFAM" id="SSF56300">
    <property type="entry name" value="Metallo-dependent phosphatases"/>
    <property type="match status" value="1"/>
</dbReference>
<dbReference type="InterPro" id="IPR004843">
    <property type="entry name" value="Calcineurin-like_PHP"/>
</dbReference>
<dbReference type="GO" id="GO:0005783">
    <property type="term" value="C:endoplasmic reticulum"/>
    <property type="evidence" value="ECO:0007669"/>
    <property type="project" value="TreeGrafter"/>
</dbReference>
<dbReference type="GO" id="GO:0016020">
    <property type="term" value="C:membrane"/>
    <property type="evidence" value="ECO:0007669"/>
    <property type="project" value="UniProtKB-SubCell"/>
</dbReference>
<dbReference type="OrthoDB" id="9984693at2759"/>
<dbReference type="PANTHER" id="PTHR13315">
    <property type="entry name" value="METALLO PHOSPHOESTERASE RELATED"/>
    <property type="match status" value="1"/>
</dbReference>
<feature type="transmembrane region" description="Helical" evidence="5">
    <location>
        <begin position="395"/>
        <end position="421"/>
    </location>
</feature>
<dbReference type="GO" id="GO:0006506">
    <property type="term" value="P:GPI anchor biosynthetic process"/>
    <property type="evidence" value="ECO:0007669"/>
    <property type="project" value="InterPro"/>
</dbReference>
<dbReference type="EMBL" id="JANBPY010000165">
    <property type="protein sequence ID" value="KAJ1968554.1"/>
    <property type="molecule type" value="Genomic_DNA"/>
</dbReference>
<comment type="caution">
    <text evidence="7">The sequence shown here is derived from an EMBL/GenBank/DDBJ whole genome shotgun (WGS) entry which is preliminary data.</text>
</comment>
<name>A0A9W8AT28_9FUNG</name>
<evidence type="ECO:0000256" key="2">
    <source>
        <dbReference type="ARBA" id="ARBA00022692"/>
    </source>
</evidence>
<evidence type="ECO:0000313" key="8">
    <source>
        <dbReference type="Proteomes" id="UP001150925"/>
    </source>
</evidence>
<reference evidence="7" key="1">
    <citation type="submission" date="2022-07" db="EMBL/GenBank/DDBJ databases">
        <title>Phylogenomic reconstructions and comparative analyses of Kickxellomycotina fungi.</title>
        <authorList>
            <person name="Reynolds N.K."/>
            <person name="Stajich J.E."/>
            <person name="Barry K."/>
            <person name="Grigoriev I.V."/>
            <person name="Crous P."/>
            <person name="Smith M.E."/>
        </authorList>
    </citation>
    <scope>NUCLEOTIDE SEQUENCE</scope>
    <source>
        <strain evidence="7">RSA 1196</strain>
    </source>
</reference>
<dbReference type="InterPro" id="IPR029052">
    <property type="entry name" value="Metallo-depent_PP-like"/>
</dbReference>
<keyword evidence="3 5" id="KW-1133">Transmembrane helix</keyword>
<dbReference type="Pfam" id="PF00149">
    <property type="entry name" value="Metallophos"/>
    <property type="match status" value="1"/>
</dbReference>
<feature type="domain" description="Calcineurin-like phosphoesterase" evidence="6">
    <location>
        <begin position="69"/>
        <end position="280"/>
    </location>
</feature>
<evidence type="ECO:0000256" key="5">
    <source>
        <dbReference type="SAM" id="Phobius"/>
    </source>
</evidence>
<dbReference type="AlphaFoldDB" id="A0A9W8AT28"/>
<dbReference type="InterPro" id="IPR033308">
    <property type="entry name" value="PGAP5/Cdc1/Ted1"/>
</dbReference>
<evidence type="ECO:0000256" key="4">
    <source>
        <dbReference type="ARBA" id="ARBA00023136"/>
    </source>
</evidence>
<comment type="subcellular location">
    <subcellularLocation>
        <location evidence="1">Membrane</location>
        <topology evidence="1">Multi-pass membrane protein</topology>
    </subcellularLocation>
</comment>
<sequence>MNYAILGRLLGVVVCVLFLVTAYLYNFAVFCRWRSSTSSVRMALFADPQMEGDTKLLRERWTGWLDLKFNDYYTRHIVRTIHHKTRPTHVGYMGDIFSYQWLNKQEFGRRVERFRWVSGQTDGDGNFLSPSVSVVNVSGNHDIGYGQDVNPRYLRQWEQAFGAVNYQSMLTVANNSRTQRMVVLNTQNLDKSHDKNLQNDTWSFLQQVVKEHWKQRFSNPVILLMHIPLYKPEGVCMDPPSTLLNQRGEVIRQNMLPEWVSKYILYCLRPTVIITGHDHEGCRVQHTVVTQEAYHSYNPQLESWCQSPWEQLESGMASIDHFFQLSFKNIPISAKPLKTVSAKRIWEISHYSAPEITMRSVMGDYGGNAGLFEITALDATRFTYRYQDCPLGHHLIVRVVLIADILVGVAVLAFVICYTLLPTTWHQFTAVSTDPKKEH</sequence>
<organism evidence="7 8">
    <name type="scientific">Dispira parvispora</name>
    <dbReference type="NCBI Taxonomy" id="1520584"/>
    <lineage>
        <taxon>Eukaryota</taxon>
        <taxon>Fungi</taxon>
        <taxon>Fungi incertae sedis</taxon>
        <taxon>Zoopagomycota</taxon>
        <taxon>Kickxellomycotina</taxon>
        <taxon>Dimargaritomycetes</taxon>
        <taxon>Dimargaritales</taxon>
        <taxon>Dimargaritaceae</taxon>
        <taxon>Dispira</taxon>
    </lineage>
</organism>
<evidence type="ECO:0000256" key="1">
    <source>
        <dbReference type="ARBA" id="ARBA00004141"/>
    </source>
</evidence>
<gene>
    <name evidence="7" type="ORF">IWQ62_001173</name>
</gene>
<proteinExistence type="predicted"/>